<dbReference type="AlphaFoldDB" id="A0A1H8QRH5"/>
<organism evidence="4 5">
    <name type="scientific">Aquisalimonas asiatica</name>
    <dbReference type="NCBI Taxonomy" id="406100"/>
    <lineage>
        <taxon>Bacteria</taxon>
        <taxon>Pseudomonadati</taxon>
        <taxon>Pseudomonadota</taxon>
        <taxon>Gammaproteobacteria</taxon>
        <taxon>Chromatiales</taxon>
        <taxon>Ectothiorhodospiraceae</taxon>
        <taxon>Aquisalimonas</taxon>
    </lineage>
</organism>
<evidence type="ECO:0000313" key="5">
    <source>
        <dbReference type="Proteomes" id="UP000199657"/>
    </source>
</evidence>
<dbReference type="InterPro" id="IPR011006">
    <property type="entry name" value="CheY-like_superfamily"/>
</dbReference>
<dbReference type="InterPro" id="IPR050595">
    <property type="entry name" value="Bact_response_regulator"/>
</dbReference>
<dbReference type="STRING" id="406100.SAMN04488052_101738"/>
<dbReference type="RefSeq" id="WP_091640000.1">
    <property type="nucleotide sequence ID" value="NZ_FOEG01000001.1"/>
</dbReference>
<evidence type="ECO:0000313" key="4">
    <source>
        <dbReference type="EMBL" id="SEO56782.1"/>
    </source>
</evidence>
<keyword evidence="1 2" id="KW-0597">Phosphoprotein</keyword>
<dbReference type="OrthoDB" id="9800897at2"/>
<feature type="domain" description="Response regulatory" evidence="3">
    <location>
        <begin position="3"/>
        <end position="119"/>
    </location>
</feature>
<dbReference type="PANTHER" id="PTHR44591:SF25">
    <property type="entry name" value="CHEMOTAXIS TWO-COMPONENT RESPONSE REGULATOR"/>
    <property type="match status" value="1"/>
</dbReference>
<dbReference type="SMART" id="SM00448">
    <property type="entry name" value="REC"/>
    <property type="match status" value="1"/>
</dbReference>
<dbReference type="CDD" id="cd17562">
    <property type="entry name" value="REC_CheY4-like"/>
    <property type="match status" value="1"/>
</dbReference>
<dbReference type="SUPFAM" id="SSF52172">
    <property type="entry name" value="CheY-like"/>
    <property type="match status" value="1"/>
</dbReference>
<feature type="modified residue" description="4-aspartylphosphate" evidence="2">
    <location>
        <position position="52"/>
    </location>
</feature>
<sequence length="120" mass="13097">MGKILAVDDSATMRQMVATALKESGHQVFEAGDGKEALSKAQKERFDLVITDVNMPQMDGLTLIKELRGLANYRFTPILFLTTESGADMKQQAKASGATGWLVKPFKPDQLLATVGKVLR</sequence>
<protein>
    <submittedName>
        <fullName evidence="4">Two-component system, chemotaxis family, response regulator CheY</fullName>
    </submittedName>
</protein>
<dbReference type="InterPro" id="IPR001789">
    <property type="entry name" value="Sig_transdc_resp-reg_receiver"/>
</dbReference>
<name>A0A1H8QRH5_9GAMM</name>
<evidence type="ECO:0000259" key="3">
    <source>
        <dbReference type="PROSITE" id="PS50110"/>
    </source>
</evidence>
<accession>A0A1H8QRH5</accession>
<gene>
    <name evidence="4" type="ORF">SAMN04488052_101738</name>
</gene>
<proteinExistence type="predicted"/>
<dbReference type="Pfam" id="PF00072">
    <property type="entry name" value="Response_reg"/>
    <property type="match status" value="1"/>
</dbReference>
<reference evidence="4 5" key="1">
    <citation type="submission" date="2016-10" db="EMBL/GenBank/DDBJ databases">
        <authorList>
            <person name="de Groot N.N."/>
        </authorList>
    </citation>
    <scope>NUCLEOTIDE SEQUENCE [LARGE SCALE GENOMIC DNA]</scope>
    <source>
        <strain evidence="4 5">CGMCC 1.6291</strain>
    </source>
</reference>
<dbReference type="PANTHER" id="PTHR44591">
    <property type="entry name" value="STRESS RESPONSE REGULATOR PROTEIN 1"/>
    <property type="match status" value="1"/>
</dbReference>
<dbReference type="PROSITE" id="PS50110">
    <property type="entry name" value="RESPONSE_REGULATORY"/>
    <property type="match status" value="1"/>
</dbReference>
<dbReference type="Gene3D" id="3.40.50.2300">
    <property type="match status" value="1"/>
</dbReference>
<evidence type="ECO:0000256" key="1">
    <source>
        <dbReference type="ARBA" id="ARBA00022553"/>
    </source>
</evidence>
<evidence type="ECO:0000256" key="2">
    <source>
        <dbReference type="PROSITE-ProRule" id="PRU00169"/>
    </source>
</evidence>
<dbReference type="Proteomes" id="UP000199657">
    <property type="component" value="Unassembled WGS sequence"/>
</dbReference>
<dbReference type="EMBL" id="FOEG01000001">
    <property type="protein sequence ID" value="SEO56782.1"/>
    <property type="molecule type" value="Genomic_DNA"/>
</dbReference>
<dbReference type="GO" id="GO:0000160">
    <property type="term" value="P:phosphorelay signal transduction system"/>
    <property type="evidence" value="ECO:0007669"/>
    <property type="project" value="InterPro"/>
</dbReference>
<keyword evidence="5" id="KW-1185">Reference proteome</keyword>